<accession>A0A6M0RD42</accession>
<organism evidence="1 2">
    <name type="scientific">Adonisia turfae CCMR0081</name>
    <dbReference type="NCBI Taxonomy" id="2292702"/>
    <lineage>
        <taxon>Bacteria</taxon>
        <taxon>Bacillati</taxon>
        <taxon>Cyanobacteriota</taxon>
        <taxon>Adonisia</taxon>
        <taxon>Adonisia turfae</taxon>
    </lineage>
</organism>
<evidence type="ECO:0000313" key="2">
    <source>
        <dbReference type="Proteomes" id="UP000481033"/>
    </source>
</evidence>
<protein>
    <submittedName>
        <fullName evidence="1">Uncharacterized protein</fullName>
    </submittedName>
</protein>
<reference evidence="1 2" key="1">
    <citation type="journal article" date="2020" name="Microb. Ecol.">
        <title>Ecogenomics of the Marine Benthic Filamentous Cyanobacterium Adonisia.</title>
        <authorList>
            <person name="Walter J.M."/>
            <person name="Coutinho F.H."/>
            <person name="Leomil L."/>
            <person name="Hargreaves P.I."/>
            <person name="Campeao M.E."/>
            <person name="Vieira V.V."/>
            <person name="Silva B.S."/>
            <person name="Fistarol G.O."/>
            <person name="Salomon P.S."/>
            <person name="Sawabe T."/>
            <person name="Mino S."/>
            <person name="Hosokawa M."/>
            <person name="Miyashita H."/>
            <person name="Maruyama F."/>
            <person name="van Verk M.C."/>
            <person name="Dutilh B.E."/>
            <person name="Thompson C.C."/>
            <person name="Thompson F.L."/>
        </authorList>
    </citation>
    <scope>NUCLEOTIDE SEQUENCE [LARGE SCALE GENOMIC DNA]</scope>
    <source>
        <strain evidence="1 2">CCMR0081</strain>
    </source>
</reference>
<dbReference type="Proteomes" id="UP000481033">
    <property type="component" value="Unassembled WGS sequence"/>
</dbReference>
<dbReference type="RefSeq" id="WP_163695646.1">
    <property type="nucleotide sequence ID" value="NZ_QXHD01000001.1"/>
</dbReference>
<proteinExistence type="predicted"/>
<evidence type="ECO:0000313" key="1">
    <source>
        <dbReference type="EMBL" id="NEZ54227.1"/>
    </source>
</evidence>
<dbReference type="AlphaFoldDB" id="A0A6M0RD42"/>
<keyword evidence="2" id="KW-1185">Reference proteome</keyword>
<dbReference type="EMBL" id="QXHD01000001">
    <property type="protein sequence ID" value="NEZ54227.1"/>
    <property type="molecule type" value="Genomic_DNA"/>
</dbReference>
<gene>
    <name evidence="1" type="ORF">DXZ20_00595</name>
</gene>
<comment type="caution">
    <text evidence="1">The sequence shown here is derived from an EMBL/GenBank/DDBJ whole genome shotgun (WGS) entry which is preliminary data.</text>
</comment>
<name>A0A6M0RD42_9CYAN</name>
<sequence length="116" mass="13154">MHELDFSTCQERREKQDVAEAEEWGFAMLELAELVKRWGKQAIANELAKLPDTSPMQHQPLCAQCVNWRPPRPIPLSNGTTHMSLGLCELRAASDLAQLPQHYAGKCSFYEPDTPF</sequence>